<accession>A0ABU1TLL4</accession>
<dbReference type="InterPro" id="IPR029031">
    <property type="entry name" value="Gingipain_N_sf"/>
</dbReference>
<reference evidence="3 4" key="1">
    <citation type="submission" date="2023-07" db="EMBL/GenBank/DDBJ databases">
        <title>Sorghum-associated microbial communities from plants grown in Nebraska, USA.</title>
        <authorList>
            <person name="Schachtman D."/>
        </authorList>
    </citation>
    <scope>NUCLEOTIDE SEQUENCE [LARGE SCALE GENOMIC DNA]</scope>
    <source>
        <strain evidence="3 4">3773</strain>
    </source>
</reference>
<comment type="caution">
    <text evidence="3">The sequence shown here is derived from an EMBL/GenBank/DDBJ whole genome shotgun (WGS) entry which is preliminary data.</text>
</comment>
<evidence type="ECO:0000313" key="3">
    <source>
        <dbReference type="EMBL" id="MDR6966308.1"/>
    </source>
</evidence>
<dbReference type="Gene3D" id="3.40.50.10390">
    <property type="entry name" value="Gingipain r, domain 1"/>
    <property type="match status" value="1"/>
</dbReference>
<evidence type="ECO:0000256" key="1">
    <source>
        <dbReference type="ARBA" id="ARBA00022729"/>
    </source>
</evidence>
<dbReference type="EMBL" id="JAVDVI010000001">
    <property type="protein sequence ID" value="MDR6966308.1"/>
    <property type="molecule type" value="Genomic_DNA"/>
</dbReference>
<keyword evidence="1" id="KW-0732">Signal</keyword>
<dbReference type="Pfam" id="PF01364">
    <property type="entry name" value="Peptidase_C25"/>
    <property type="match status" value="1"/>
</dbReference>
<protein>
    <recommendedName>
        <fullName evidence="2">Gingipain domain-containing protein</fullName>
    </recommendedName>
</protein>
<dbReference type="SUPFAM" id="SSF52129">
    <property type="entry name" value="Caspase-like"/>
    <property type="match status" value="1"/>
</dbReference>
<organism evidence="3 4">
    <name type="scientific">Flavobacterium arsenatis</name>
    <dbReference type="NCBI Taxonomy" id="1484332"/>
    <lineage>
        <taxon>Bacteria</taxon>
        <taxon>Pseudomonadati</taxon>
        <taxon>Bacteroidota</taxon>
        <taxon>Flavobacteriia</taxon>
        <taxon>Flavobacteriales</taxon>
        <taxon>Flavobacteriaceae</taxon>
        <taxon>Flavobacterium</taxon>
    </lineage>
</organism>
<feature type="domain" description="Gingipain" evidence="2">
    <location>
        <begin position="538"/>
        <end position="906"/>
    </location>
</feature>
<dbReference type="InterPro" id="IPR001769">
    <property type="entry name" value="Gingipain"/>
</dbReference>
<dbReference type="Gene3D" id="3.40.50.1460">
    <property type="match status" value="1"/>
</dbReference>
<dbReference type="RefSeq" id="WP_310023814.1">
    <property type="nucleotide sequence ID" value="NZ_JAVDVI010000001.1"/>
</dbReference>
<proteinExistence type="predicted"/>
<dbReference type="NCBIfam" id="TIGR04183">
    <property type="entry name" value="Por_Secre_tail"/>
    <property type="match status" value="1"/>
</dbReference>
<dbReference type="Proteomes" id="UP001255185">
    <property type="component" value="Unassembled WGS sequence"/>
</dbReference>
<name>A0ABU1TLL4_9FLAO</name>
<dbReference type="Gene3D" id="2.60.40.4070">
    <property type="match status" value="1"/>
</dbReference>
<dbReference type="InterPro" id="IPR029030">
    <property type="entry name" value="Caspase-like_dom_sf"/>
</dbReference>
<evidence type="ECO:0000259" key="2">
    <source>
        <dbReference type="Pfam" id="PF01364"/>
    </source>
</evidence>
<evidence type="ECO:0000313" key="4">
    <source>
        <dbReference type="Proteomes" id="UP001255185"/>
    </source>
</evidence>
<sequence length="1289" mass="145423">MKKAILFILVLYPLLINSQIKGDFVINWSERSELIYEAHKYNVPQFDFNYFHFDEAEKAISFRLNIPVTSSIDEKSLLISNVVYENIPDSKLGDLSRRAIPSKLTATIKNVNARDLKFANFELWPIIKDGTGYKKLKSFSYSVSRGQESNNFLKRGFDEISNSVLSSGNWHRFYVEKSGVYKISKQFLQQLGVDLNGVNPRSIKIYGNGGRMVPLSNAVDYPSDLEENAIQVIGEEDQVFNDQDYILFYAEGVDNWSQENLSHNNLYENKSYYYINVQGGFGKRISLMPNITSNATPITIFDDYQYRELDLVNIGRLGRRWFGEEFSFVNQKTYDFEFPNIVTAQPVEFTISGAVSASNTTSFGLKANGTSFGNLNFTPPAGFDGFYWDSIGNFTFPSSTNIAIDIEYNNGGVPSSKGYLDYIILRAKRNLQGYGKQFRFQYNAAATMTGFGEFQFSNATTIGQVWDITDIYNVSSFKNENQNSFSFKASLGEVRKYIAVDIQDYYTPLRDSRPKVVNQNIKGTIFKNAQGQFQDIDYLIITPSFLNASAEKLANFHRSYSNLNVKVVNLENIYQEFSSGKQDVGAIRNLVKYVYKNASVNSKRVKYLNLFGDASFDFKDRITNNTNIVPIYHAIYGGAEGGSSFCSDDFFVLMDDNEGGSVNGTGLDIAVGRMIVSSVQQADEMVNKVIEYYDQKSYGNWRNNIVLIADDPDVTKPGDTELQYFQNLEADNIFAQKPFLNVKKILIDSYLQEAAAGGDRYPKARAEIFESFEKGALVFNYLGHGGEDGLAVERIWERPDGENLNNRYKYPIFITLTCTYSRFDNPYRKTGGEFTYLNPRGGAIAMLTTVRSIGQGEAQVFNPVLSKYLFSYGSNEYVSIGEALRLAKNEKSTNVVVCIGDPALMMAIPKPKLILTKVNDMPITGPIDDLKSLAYVKLTGQVVDENNNLLTSYMGELAVNIFDKNLNKTTLRNDFVDALVDIIPNPNGPGTIKVYANRLPFIALGETIFRGNASVSNGQFEFGFVVPRDIRVPVDNGRISFYAKKTGHFENQTGFNSDIKVGGINENAVADNIAPRVKLYMNDESFVSGGITNESPIFLAFLEDENGMNTASGIGHDMVAILDGDENNPYILNDYYETELDDYTRGKLKFPFRNLEKGLHTLTFKGWDVYNNLVTAEIQFIVVGDETLTLTNVLNYPNPFVSYTQFWFTHNRPFEPLDVQVQVMTVTGKVVWTRNQIINTEGFLSREITWDGKDDFGDKIGKGVYIYKLTVKSTMTNKRTEKYEKLVIL</sequence>
<dbReference type="CDD" id="cd02258">
    <property type="entry name" value="Peptidase_C25_N"/>
    <property type="match status" value="1"/>
</dbReference>
<keyword evidence="4" id="KW-1185">Reference proteome</keyword>
<gene>
    <name evidence="3" type="ORF">J2X31_000301</name>
</gene>
<dbReference type="InterPro" id="IPR026444">
    <property type="entry name" value="Secre_tail"/>
</dbReference>
<dbReference type="NCBIfam" id="NF033707">
    <property type="entry name" value="T9SS_sortase"/>
    <property type="match status" value="1"/>
</dbReference>